<protein>
    <submittedName>
        <fullName evidence="2">Uncharacterized protein</fullName>
    </submittedName>
</protein>
<keyword evidence="3" id="KW-1185">Reference proteome</keyword>
<evidence type="ECO:0000313" key="2">
    <source>
        <dbReference type="EMBL" id="KIH61653.1"/>
    </source>
</evidence>
<evidence type="ECO:0000256" key="1">
    <source>
        <dbReference type="SAM" id="MobiDB-lite"/>
    </source>
</evidence>
<dbReference type="Proteomes" id="UP000054047">
    <property type="component" value="Unassembled WGS sequence"/>
</dbReference>
<dbReference type="AlphaFoldDB" id="A0A0C2CXC5"/>
<dbReference type="EMBL" id="KN729929">
    <property type="protein sequence ID" value="KIH61653.1"/>
    <property type="molecule type" value="Genomic_DNA"/>
</dbReference>
<reference evidence="2 3" key="1">
    <citation type="submission" date="2013-12" db="EMBL/GenBank/DDBJ databases">
        <title>Draft genome of the parsitic nematode Ancylostoma duodenale.</title>
        <authorList>
            <person name="Mitreva M."/>
        </authorList>
    </citation>
    <scope>NUCLEOTIDE SEQUENCE [LARGE SCALE GENOMIC DNA]</scope>
    <source>
        <strain evidence="2 3">Zhejiang</strain>
    </source>
</reference>
<feature type="region of interest" description="Disordered" evidence="1">
    <location>
        <begin position="1"/>
        <end position="29"/>
    </location>
</feature>
<proteinExistence type="predicted"/>
<sequence>MLQKEEPSALAGTGPAGPSTRSGRTAPPHCSQTAKLYVQALIKFFDNGSLPSFVKRVIYDKDMKMGCKRECLSIM</sequence>
<organism evidence="2 3">
    <name type="scientific">Ancylostoma duodenale</name>
    <dbReference type="NCBI Taxonomy" id="51022"/>
    <lineage>
        <taxon>Eukaryota</taxon>
        <taxon>Metazoa</taxon>
        <taxon>Ecdysozoa</taxon>
        <taxon>Nematoda</taxon>
        <taxon>Chromadorea</taxon>
        <taxon>Rhabditida</taxon>
        <taxon>Rhabditina</taxon>
        <taxon>Rhabditomorpha</taxon>
        <taxon>Strongyloidea</taxon>
        <taxon>Ancylostomatidae</taxon>
        <taxon>Ancylostomatinae</taxon>
        <taxon>Ancylostoma</taxon>
    </lineage>
</organism>
<name>A0A0C2CXC5_9BILA</name>
<gene>
    <name evidence="2" type="ORF">ANCDUO_08069</name>
</gene>
<evidence type="ECO:0000313" key="3">
    <source>
        <dbReference type="Proteomes" id="UP000054047"/>
    </source>
</evidence>
<accession>A0A0C2CXC5</accession>